<evidence type="ECO:0000313" key="2">
    <source>
        <dbReference type="EMBL" id="SCQ21446.1"/>
    </source>
</evidence>
<evidence type="ECO:0000313" key="3">
    <source>
        <dbReference type="Proteomes" id="UP000182057"/>
    </source>
</evidence>
<dbReference type="Proteomes" id="UP000182057">
    <property type="component" value="Unassembled WGS sequence"/>
</dbReference>
<dbReference type="AlphaFoldDB" id="A0A1D3UMK6"/>
<name>A0A1D3UMK6_TANFO</name>
<feature type="chain" id="PRO_5008922523" description="Alginate export domain-containing protein" evidence="1">
    <location>
        <begin position="29"/>
        <end position="421"/>
    </location>
</feature>
<dbReference type="Pfam" id="PF06980">
    <property type="entry name" value="DUF1302"/>
    <property type="match status" value="1"/>
</dbReference>
<protein>
    <recommendedName>
        <fullName evidence="4">Alginate export domain-containing protein</fullName>
    </recommendedName>
</protein>
<dbReference type="InterPro" id="IPR010727">
    <property type="entry name" value="DUF1302"/>
</dbReference>
<evidence type="ECO:0008006" key="4">
    <source>
        <dbReference type="Google" id="ProtNLM"/>
    </source>
</evidence>
<evidence type="ECO:0000256" key="1">
    <source>
        <dbReference type="SAM" id="SignalP"/>
    </source>
</evidence>
<accession>A0A1D3UMK6</accession>
<feature type="signal peptide" evidence="1">
    <location>
        <begin position="1"/>
        <end position="28"/>
    </location>
</feature>
<keyword evidence="1" id="KW-0732">Signal</keyword>
<dbReference type="SUPFAM" id="SSF56935">
    <property type="entry name" value="Porins"/>
    <property type="match status" value="1"/>
</dbReference>
<organism evidence="2 3">
    <name type="scientific">Tannerella forsythia</name>
    <name type="common">Bacteroides forsythus</name>
    <dbReference type="NCBI Taxonomy" id="28112"/>
    <lineage>
        <taxon>Bacteria</taxon>
        <taxon>Pseudomonadati</taxon>
        <taxon>Bacteroidota</taxon>
        <taxon>Bacteroidia</taxon>
        <taxon>Bacteroidales</taxon>
        <taxon>Tannerellaceae</taxon>
        <taxon>Tannerella</taxon>
    </lineage>
</organism>
<proteinExistence type="predicted"/>
<gene>
    <name evidence="2" type="ORF">TFUB20_01373</name>
</gene>
<reference evidence="2 3" key="1">
    <citation type="submission" date="2016-09" db="EMBL/GenBank/DDBJ databases">
        <authorList>
            <person name="Capua I."/>
            <person name="De Benedictis P."/>
            <person name="Joannis T."/>
            <person name="Lombin L.H."/>
            <person name="Cattoli G."/>
        </authorList>
    </citation>
    <scope>NUCLEOTIDE SEQUENCE [LARGE SCALE GENOMIC DNA]</scope>
    <source>
        <strain evidence="2 3">UB20</strain>
    </source>
</reference>
<sequence precursor="true">MNYIPKKIKRNTVIILFALLSAAVSTHAQTDEESIWRIKGFVDTYHAMRTDEPNNLMSSRTRVRGEIGRDFGRSSLFVSFNATYNALLKARTGFELREAYLDHRGDHWGLRAGRQLVIWGAADGVRITDLVSPMDMTEFLAQDYDDIRMPVNALRFFVFNDKIKLEAVAVPTFEGYVLPVDASNPWSVLPTDSPLPVVWDDKGSRPAFRLSNFEYGGRLSFTLPGIDFALAGLYTWNKMPVLQYKPSMTEITVSPQYYRMGFVGGDVSKPLGQFVLRGEAAYNIDKHFSYTMEAAGVPQRGFNSLNWLVGVDWYAPHEWTLSVQCSSEHIFGYEDIISQQPNGTLATLNVSKKLFNSTLQLSDFTYFDIDNKGWFSRFAADYALSDQIHLLAGFDWFGGDKGIFGTYRNNSEVWIKAKYSF</sequence>
<dbReference type="EMBL" id="FMMM01000054">
    <property type="protein sequence ID" value="SCQ21446.1"/>
    <property type="molecule type" value="Genomic_DNA"/>
</dbReference>